<dbReference type="AlphaFoldDB" id="A0A4P6JZ04"/>
<dbReference type="EMBL" id="CP035758">
    <property type="protein sequence ID" value="QBD81088.1"/>
    <property type="molecule type" value="Genomic_DNA"/>
</dbReference>
<name>A0A4P6JZ04_KTERU</name>
<dbReference type="KEGG" id="kbs:EPA93_36005"/>
<gene>
    <name evidence="1" type="ORF">EPA93_36005</name>
</gene>
<protein>
    <submittedName>
        <fullName evidence="1">Uncharacterized protein</fullName>
    </submittedName>
</protein>
<dbReference type="RefSeq" id="WP_129892150.1">
    <property type="nucleotide sequence ID" value="NZ_CP035758.1"/>
</dbReference>
<proteinExistence type="predicted"/>
<evidence type="ECO:0000313" key="2">
    <source>
        <dbReference type="Proteomes" id="UP000290365"/>
    </source>
</evidence>
<keyword evidence="2" id="KW-1185">Reference proteome</keyword>
<accession>A0A4P6JZ04</accession>
<dbReference type="Proteomes" id="UP000290365">
    <property type="component" value="Chromosome"/>
</dbReference>
<sequence>MKWLYGYYWQAIDQEPMCFFCGEPARLLVKEAQDLPTKYHGLSQQAGIAIMCSHCQRTHYNTLSHLTLDLPQVRRFWNKHKCIHWQQGEQIEHAGIPALVSSFKSKGGQRQMDVLIEQQTFRVLAINEC</sequence>
<reference evidence="1 2" key="1">
    <citation type="submission" date="2019-01" db="EMBL/GenBank/DDBJ databases">
        <title>Ktedonosporobacter rubrisoli SCAWS-G2.</title>
        <authorList>
            <person name="Huang Y."/>
            <person name="Yan B."/>
        </authorList>
    </citation>
    <scope>NUCLEOTIDE SEQUENCE [LARGE SCALE GENOMIC DNA]</scope>
    <source>
        <strain evidence="1 2">SCAWS-G2</strain>
    </source>
</reference>
<evidence type="ECO:0000313" key="1">
    <source>
        <dbReference type="EMBL" id="QBD81088.1"/>
    </source>
</evidence>
<organism evidence="1 2">
    <name type="scientific">Ktedonosporobacter rubrisoli</name>
    <dbReference type="NCBI Taxonomy" id="2509675"/>
    <lineage>
        <taxon>Bacteria</taxon>
        <taxon>Bacillati</taxon>
        <taxon>Chloroflexota</taxon>
        <taxon>Ktedonobacteria</taxon>
        <taxon>Ktedonobacterales</taxon>
        <taxon>Ktedonosporobacteraceae</taxon>
        <taxon>Ktedonosporobacter</taxon>
    </lineage>
</organism>